<feature type="non-terminal residue" evidence="3">
    <location>
        <position position="430"/>
    </location>
</feature>
<sequence>MENKHTELSEGGPSTGSVPLFTPLSPPAITSISHEALVKWKRERRDPSVITDVLDVFCEMWMEKKAASVTDDMLIAEIDKIIGSVKNNTLPDIKQLFERELRMNMAESDVAARVVDYFVRFKKLITENGLSNCFDCDDGERQKCKLLVASLHPSALKDEIKQCVRYTHKPAATDTKVLFKLILERATEHDRQYHRAKKTKRDQSERGQAETKSAPPAKKQKSWGVKPTTQPVVAGSNKTRSAGKPKPAKTSSGPPAPCPKCKETHWLSDCTKASEAEKVELRKKLREAREKKRAHIKRLSQILPAPDRCVMLNGVFVLPYYPDSGSDYTVIGRSHWDQLSAMDPTVRAELLEEAIENQAFGSSWVSANRRAKLQVMIHTAAGPVEPMGLVDVLIMDVDDDEFIVGNDLLTSLGIDVGRQLEQLADRGDDE</sequence>
<comment type="caution">
    <text evidence="3">The sequence shown here is derived from an EMBL/GenBank/DDBJ whole genome shotgun (WGS) entry which is preliminary data.</text>
</comment>
<keyword evidence="4" id="KW-1185">Reference proteome</keyword>
<dbReference type="Proteomes" id="UP000434957">
    <property type="component" value="Unassembled WGS sequence"/>
</dbReference>
<accession>A0A6A4CBF5</accession>
<evidence type="ECO:0000313" key="4">
    <source>
        <dbReference type="Proteomes" id="UP000434957"/>
    </source>
</evidence>
<feature type="region of interest" description="Disordered" evidence="2">
    <location>
        <begin position="190"/>
        <end position="262"/>
    </location>
</feature>
<dbReference type="AlphaFoldDB" id="A0A6A4CBF5"/>
<feature type="coiled-coil region" evidence="1">
    <location>
        <begin position="271"/>
        <end position="302"/>
    </location>
</feature>
<dbReference type="EMBL" id="QXFT01003623">
    <property type="protein sequence ID" value="KAE9284055.1"/>
    <property type="molecule type" value="Genomic_DNA"/>
</dbReference>
<organism evidence="3 4">
    <name type="scientific">Phytophthora rubi</name>
    <dbReference type="NCBI Taxonomy" id="129364"/>
    <lineage>
        <taxon>Eukaryota</taxon>
        <taxon>Sar</taxon>
        <taxon>Stramenopiles</taxon>
        <taxon>Oomycota</taxon>
        <taxon>Peronosporomycetes</taxon>
        <taxon>Peronosporales</taxon>
        <taxon>Peronosporaceae</taxon>
        <taxon>Phytophthora</taxon>
    </lineage>
</organism>
<gene>
    <name evidence="3" type="ORF">PR003_g26960</name>
</gene>
<reference evidence="3 4" key="1">
    <citation type="submission" date="2018-08" db="EMBL/GenBank/DDBJ databases">
        <title>Genomic investigation of the strawberry pathogen Phytophthora fragariae indicates pathogenicity is determined by transcriptional variation in three key races.</title>
        <authorList>
            <person name="Adams T.M."/>
            <person name="Armitage A.D."/>
            <person name="Sobczyk M.K."/>
            <person name="Bates H.J."/>
            <person name="Dunwell J.M."/>
            <person name="Nellist C.F."/>
            <person name="Harrison R.J."/>
        </authorList>
    </citation>
    <scope>NUCLEOTIDE SEQUENCE [LARGE SCALE GENOMIC DNA]</scope>
    <source>
        <strain evidence="3 4">SCRP333</strain>
    </source>
</reference>
<keyword evidence="1" id="KW-0175">Coiled coil</keyword>
<evidence type="ECO:0000313" key="3">
    <source>
        <dbReference type="EMBL" id="KAE9284055.1"/>
    </source>
</evidence>
<protein>
    <submittedName>
        <fullName evidence="3">Uncharacterized protein</fullName>
    </submittedName>
</protein>
<evidence type="ECO:0000256" key="1">
    <source>
        <dbReference type="SAM" id="Coils"/>
    </source>
</evidence>
<proteinExistence type="predicted"/>
<feature type="compositionally biased region" description="Polar residues" evidence="2">
    <location>
        <begin position="227"/>
        <end position="240"/>
    </location>
</feature>
<evidence type="ECO:0000256" key="2">
    <source>
        <dbReference type="SAM" id="MobiDB-lite"/>
    </source>
</evidence>
<name>A0A6A4CBF5_9STRA</name>